<keyword evidence="9" id="KW-0325">Glycoprotein</keyword>
<keyword evidence="5 13" id="KW-1133">Transmembrane helix</keyword>
<dbReference type="GeneTree" id="ENSGT00940000160549"/>
<dbReference type="PANTHER" id="PTHR11690:SF286">
    <property type="entry name" value="ACID-SENSING ION CHANNEL 5"/>
    <property type="match status" value="1"/>
</dbReference>
<comment type="subcellular location">
    <subcellularLocation>
        <location evidence="1">Membrane</location>
        <topology evidence="1">Multi-pass membrane protein</topology>
    </subcellularLocation>
</comment>
<dbReference type="AlphaFoldDB" id="A0A4W3I2S4"/>
<keyword evidence="3 12" id="KW-0894">Sodium channel</keyword>
<dbReference type="OMA" id="HQNFSIA"/>
<reference evidence="14" key="5">
    <citation type="submission" date="2025-09" db="UniProtKB">
        <authorList>
            <consortium name="Ensembl"/>
        </authorList>
    </citation>
    <scope>IDENTIFICATION</scope>
</reference>
<reference evidence="15" key="1">
    <citation type="journal article" date="2006" name="Science">
        <title>Ancient noncoding elements conserved in the human genome.</title>
        <authorList>
            <person name="Venkatesh B."/>
            <person name="Kirkness E.F."/>
            <person name="Loh Y.H."/>
            <person name="Halpern A.L."/>
            <person name="Lee A.P."/>
            <person name="Johnson J."/>
            <person name="Dandona N."/>
            <person name="Viswanathan L.D."/>
            <person name="Tay A."/>
            <person name="Venter J.C."/>
            <person name="Strausberg R.L."/>
            <person name="Brenner S."/>
        </authorList>
    </citation>
    <scope>NUCLEOTIDE SEQUENCE [LARGE SCALE GENOMIC DNA]</scope>
</reference>
<keyword evidence="6" id="KW-0915">Sodium</keyword>
<evidence type="ECO:0000313" key="14">
    <source>
        <dbReference type="Ensembl" id="ENSCMIP00000023042.1"/>
    </source>
</evidence>
<keyword evidence="4 12" id="KW-0812">Transmembrane</keyword>
<evidence type="ECO:0000256" key="8">
    <source>
        <dbReference type="ARBA" id="ARBA00023136"/>
    </source>
</evidence>
<dbReference type="PANTHER" id="PTHR11690">
    <property type="entry name" value="AMILORIDE-SENSITIVE SODIUM CHANNEL-RELATED"/>
    <property type="match status" value="1"/>
</dbReference>
<dbReference type="Pfam" id="PF00858">
    <property type="entry name" value="ASC"/>
    <property type="match status" value="1"/>
</dbReference>
<evidence type="ECO:0000256" key="12">
    <source>
        <dbReference type="RuleBase" id="RU000679"/>
    </source>
</evidence>
<comment type="similarity">
    <text evidence="12">Belongs to the amiloride-sensitive sodium channel (TC 1.A.6) family.</text>
</comment>
<evidence type="ECO:0000256" key="3">
    <source>
        <dbReference type="ARBA" id="ARBA00022461"/>
    </source>
</evidence>
<evidence type="ECO:0000256" key="10">
    <source>
        <dbReference type="ARBA" id="ARBA00023201"/>
    </source>
</evidence>
<proteinExistence type="inferred from homology"/>
<dbReference type="InParanoid" id="A0A4W3I2S4"/>
<keyword evidence="7 12" id="KW-0406">Ion transport</keyword>
<name>A0A4W3I2S4_CALMI</name>
<evidence type="ECO:0000256" key="2">
    <source>
        <dbReference type="ARBA" id="ARBA00022448"/>
    </source>
</evidence>
<keyword evidence="10 12" id="KW-0739">Sodium transport</keyword>
<gene>
    <name evidence="14" type="primary">LOC121851510</name>
</gene>
<dbReference type="Ensembl" id="ENSCMIT00000023438.1">
    <property type="protein sequence ID" value="ENSCMIP00000023042.1"/>
    <property type="gene ID" value="ENSCMIG00000010339.1"/>
</dbReference>
<sequence>MWNLLPQRVVEANSIGAFKGKLDKYMREKGIEGFADRHIDYDFATSTSLHGLHNALQSKPRIRRVLWIVIVSLSVIGVSSQITQLFINYFTWPTSTSLTIKYVEDIEFPAVTFCNLNRYQEKAVANVSIIYLLWKIVSAVLSIDAGDGNNIPESVNNFLQGNESFSIRNFTKEHGYQLDNSTLLQCDFSGEPCYPNDFEHVFTEYGNCYTFNHQNLKSKRRVKTSGRGLRVLFDIKQSEMTDNPALGYTDAGMNFVIHSPNELPQVETMGLSVGVGMHAYAVIRQLKTINQEYPWGECNPHISLEYHDTYTTYRCLQECKSKYIKQHCGCFPFLLPGHGPECEPGKYYNCAYPLLYFIEKEGLCKAGPYRSNCPAPCQETKYATRVSYSTFPSNKGLHFFSTKFQKTKEYIRENFVCIDIAYEDLNSELTQQQKKLPISELIGDIGGQLGLFCGASCITIIEILEYLIIKSYWLGLVWLLKLPDGVNNISVIQISHRKETKQPKVF</sequence>
<accession>A0A4W3I2S4</accession>
<organism evidence="14 15">
    <name type="scientific">Callorhinchus milii</name>
    <name type="common">Ghost shark</name>
    <dbReference type="NCBI Taxonomy" id="7868"/>
    <lineage>
        <taxon>Eukaryota</taxon>
        <taxon>Metazoa</taxon>
        <taxon>Chordata</taxon>
        <taxon>Craniata</taxon>
        <taxon>Vertebrata</taxon>
        <taxon>Chondrichthyes</taxon>
        <taxon>Holocephali</taxon>
        <taxon>Chimaeriformes</taxon>
        <taxon>Callorhinchidae</taxon>
        <taxon>Callorhinchus</taxon>
    </lineage>
</organism>
<evidence type="ECO:0000256" key="11">
    <source>
        <dbReference type="ARBA" id="ARBA00023303"/>
    </source>
</evidence>
<evidence type="ECO:0000256" key="6">
    <source>
        <dbReference type="ARBA" id="ARBA00023053"/>
    </source>
</evidence>
<reference evidence="15" key="2">
    <citation type="journal article" date="2007" name="PLoS Biol.">
        <title>Survey sequencing and comparative analysis of the elephant shark (Callorhinchus milii) genome.</title>
        <authorList>
            <person name="Venkatesh B."/>
            <person name="Kirkness E.F."/>
            <person name="Loh Y.H."/>
            <person name="Halpern A.L."/>
            <person name="Lee A.P."/>
            <person name="Johnson J."/>
            <person name="Dandona N."/>
            <person name="Viswanathan L.D."/>
            <person name="Tay A."/>
            <person name="Venter J.C."/>
            <person name="Strausberg R.L."/>
            <person name="Brenner S."/>
        </authorList>
    </citation>
    <scope>NUCLEOTIDE SEQUENCE [LARGE SCALE GENOMIC DNA]</scope>
</reference>
<keyword evidence="2 12" id="KW-0813">Transport</keyword>
<dbReference type="PRINTS" id="PR01078">
    <property type="entry name" value="AMINACHANNEL"/>
</dbReference>
<evidence type="ECO:0000256" key="9">
    <source>
        <dbReference type="ARBA" id="ARBA00023180"/>
    </source>
</evidence>
<reference evidence="14" key="4">
    <citation type="submission" date="2025-08" db="UniProtKB">
        <authorList>
            <consortium name="Ensembl"/>
        </authorList>
    </citation>
    <scope>IDENTIFICATION</scope>
</reference>
<protein>
    <submittedName>
        <fullName evidence="14">Acid sensing ion channel subunit family member 5</fullName>
    </submittedName>
</protein>
<evidence type="ECO:0000313" key="15">
    <source>
        <dbReference type="Proteomes" id="UP000314986"/>
    </source>
</evidence>
<dbReference type="GO" id="GO:0005886">
    <property type="term" value="C:plasma membrane"/>
    <property type="evidence" value="ECO:0007669"/>
    <property type="project" value="TreeGrafter"/>
</dbReference>
<dbReference type="FunFam" id="1.10.287.770:FF:000001">
    <property type="entry name" value="Acid-sensing ion channel subunit 1"/>
    <property type="match status" value="1"/>
</dbReference>
<dbReference type="Gene3D" id="2.60.470.10">
    <property type="entry name" value="Acid-sensing ion channels like domains"/>
    <property type="match status" value="1"/>
</dbReference>
<keyword evidence="15" id="KW-1185">Reference proteome</keyword>
<evidence type="ECO:0000256" key="13">
    <source>
        <dbReference type="SAM" id="Phobius"/>
    </source>
</evidence>
<dbReference type="Gene3D" id="1.10.287.770">
    <property type="entry name" value="YojJ-like"/>
    <property type="match status" value="1"/>
</dbReference>
<evidence type="ECO:0000256" key="1">
    <source>
        <dbReference type="ARBA" id="ARBA00004141"/>
    </source>
</evidence>
<reference evidence="15" key="3">
    <citation type="journal article" date="2014" name="Nature">
        <title>Elephant shark genome provides unique insights into gnathostome evolution.</title>
        <authorList>
            <consortium name="International Elephant Shark Genome Sequencing Consortium"/>
            <person name="Venkatesh B."/>
            <person name="Lee A.P."/>
            <person name="Ravi V."/>
            <person name="Maurya A.K."/>
            <person name="Lian M.M."/>
            <person name="Swann J.B."/>
            <person name="Ohta Y."/>
            <person name="Flajnik M.F."/>
            <person name="Sutoh Y."/>
            <person name="Kasahara M."/>
            <person name="Hoon S."/>
            <person name="Gangu V."/>
            <person name="Roy S.W."/>
            <person name="Irimia M."/>
            <person name="Korzh V."/>
            <person name="Kondrychyn I."/>
            <person name="Lim Z.W."/>
            <person name="Tay B.H."/>
            <person name="Tohari S."/>
            <person name="Kong K.W."/>
            <person name="Ho S."/>
            <person name="Lorente-Galdos B."/>
            <person name="Quilez J."/>
            <person name="Marques-Bonet T."/>
            <person name="Raney B.J."/>
            <person name="Ingham P.W."/>
            <person name="Tay A."/>
            <person name="Hillier L.W."/>
            <person name="Minx P."/>
            <person name="Boehm T."/>
            <person name="Wilson R.K."/>
            <person name="Brenner S."/>
            <person name="Warren W.C."/>
        </authorList>
    </citation>
    <scope>NUCLEOTIDE SEQUENCE [LARGE SCALE GENOMIC DNA]</scope>
</reference>
<dbReference type="GO" id="GO:0015280">
    <property type="term" value="F:ligand-gated sodium channel activity"/>
    <property type="evidence" value="ECO:0007669"/>
    <property type="project" value="TreeGrafter"/>
</dbReference>
<evidence type="ECO:0000256" key="5">
    <source>
        <dbReference type="ARBA" id="ARBA00022989"/>
    </source>
</evidence>
<dbReference type="STRING" id="7868.ENSCMIP00000023042"/>
<evidence type="ECO:0000256" key="4">
    <source>
        <dbReference type="ARBA" id="ARBA00022692"/>
    </source>
</evidence>
<keyword evidence="8 13" id="KW-0472">Membrane</keyword>
<feature type="transmembrane region" description="Helical" evidence="13">
    <location>
        <begin position="65"/>
        <end position="87"/>
    </location>
</feature>
<keyword evidence="11 12" id="KW-0407">Ion channel</keyword>
<dbReference type="Proteomes" id="UP000314986">
    <property type="component" value="Unassembled WGS sequence"/>
</dbReference>
<evidence type="ECO:0000256" key="7">
    <source>
        <dbReference type="ARBA" id="ARBA00023065"/>
    </source>
</evidence>
<dbReference type="InterPro" id="IPR001873">
    <property type="entry name" value="ENaC"/>
</dbReference>